<dbReference type="Pfam" id="PF01546">
    <property type="entry name" value="Peptidase_M20"/>
    <property type="match status" value="1"/>
</dbReference>
<dbReference type="GO" id="GO:0016787">
    <property type="term" value="F:hydrolase activity"/>
    <property type="evidence" value="ECO:0007669"/>
    <property type="project" value="UniProtKB-KW"/>
</dbReference>
<dbReference type="NCBIfam" id="TIGR01891">
    <property type="entry name" value="amidohydrolases"/>
    <property type="match status" value="1"/>
</dbReference>
<dbReference type="Gene3D" id="3.30.70.360">
    <property type="match status" value="1"/>
</dbReference>
<dbReference type="PANTHER" id="PTHR11014">
    <property type="entry name" value="PEPTIDASE M20 FAMILY MEMBER"/>
    <property type="match status" value="1"/>
</dbReference>
<reference evidence="3 4" key="1">
    <citation type="submission" date="2019-09" db="EMBL/GenBank/DDBJ databases">
        <title>Genomes of Cryomorphaceae.</title>
        <authorList>
            <person name="Bowman J.P."/>
        </authorList>
    </citation>
    <scope>NUCLEOTIDE SEQUENCE [LARGE SCALE GENOMIC DNA]</scope>
    <source>
        <strain evidence="3 4">KCTC 52047</strain>
    </source>
</reference>
<keyword evidence="2" id="KW-0464">Manganese</keyword>
<organism evidence="3 4">
    <name type="scientific">Salibacter halophilus</name>
    <dbReference type="NCBI Taxonomy" id="1803916"/>
    <lineage>
        <taxon>Bacteria</taxon>
        <taxon>Pseudomonadati</taxon>
        <taxon>Bacteroidota</taxon>
        <taxon>Flavobacteriia</taxon>
        <taxon>Flavobacteriales</taxon>
        <taxon>Salibacteraceae</taxon>
        <taxon>Salibacter</taxon>
    </lineage>
</organism>
<comment type="cofactor">
    <cofactor evidence="2">
        <name>Mn(2+)</name>
        <dbReference type="ChEBI" id="CHEBI:29035"/>
    </cofactor>
    <text evidence="2">The Mn(2+) ion enhances activity.</text>
</comment>
<name>A0A6N6M142_9FLAO</name>
<feature type="binding site" evidence="2">
    <location>
        <position position="133"/>
    </location>
    <ligand>
        <name>Mn(2+)</name>
        <dbReference type="ChEBI" id="CHEBI:29035"/>
        <label>2</label>
    </ligand>
</feature>
<dbReference type="InterPro" id="IPR036264">
    <property type="entry name" value="Bact_exopeptidase_dim_dom"/>
</dbReference>
<dbReference type="PANTHER" id="PTHR11014:SF169">
    <property type="entry name" value="CLAN MH, FAMILY M20, PEPTIDASE T-LIKE METALLOPEPTIDASE"/>
    <property type="match status" value="1"/>
</dbReference>
<feature type="binding site" evidence="2">
    <location>
        <position position="98"/>
    </location>
    <ligand>
        <name>Mn(2+)</name>
        <dbReference type="ChEBI" id="CHEBI:29035"/>
        <label>2</label>
    </ligand>
</feature>
<evidence type="ECO:0000313" key="4">
    <source>
        <dbReference type="Proteomes" id="UP000435357"/>
    </source>
</evidence>
<feature type="binding site" evidence="2">
    <location>
        <position position="159"/>
    </location>
    <ligand>
        <name>Mn(2+)</name>
        <dbReference type="ChEBI" id="CHEBI:29035"/>
        <label>2</label>
    </ligand>
</feature>
<keyword evidence="2" id="KW-0479">Metal-binding</keyword>
<sequence length="382" mass="42658">MEIEQDLIQEITDFRRQLHREPEVSGNEYNTSKKIETKLKSLDPDEIVHLGDTGLAAIFKGKEEGPSILFRCELDALPIHEINQFDHRSERDGVSHKCGHDGHMAIMAALATLVSKKRPKKGRVILLYQPAEEDGRGARSVIEDSNFSKIEPDYVYALHNLPGFPKGQVAVKNGTFTAAAKSMISKWKGKTSHAAEPEKGLNPAYPIAQVLTESENVVVKDPTHEKFRLITPIHINLGEKAYGVSAGYGELHLTFRSFSNELMDQLTNDMVDLTEKASKEFHIPVDISWTEVFSANQNAPEAVDKVRKSAHDAGIDLKELDTPFKWGEDFGLFTEKYEGAMFGVGSGEDCPALHNPDYDFPDEIIEPAVKTFYGILNQHLNE</sequence>
<feature type="binding site" evidence="2">
    <location>
        <position position="100"/>
    </location>
    <ligand>
        <name>Mn(2+)</name>
        <dbReference type="ChEBI" id="CHEBI:29035"/>
        <label>2</label>
    </ligand>
</feature>
<protein>
    <submittedName>
        <fullName evidence="3">Amidohydrolase</fullName>
    </submittedName>
</protein>
<accession>A0A6N6M142</accession>
<keyword evidence="1 3" id="KW-0378">Hydrolase</keyword>
<proteinExistence type="predicted"/>
<keyword evidence="4" id="KW-1185">Reference proteome</keyword>
<dbReference type="SUPFAM" id="SSF53187">
    <property type="entry name" value="Zn-dependent exopeptidases"/>
    <property type="match status" value="1"/>
</dbReference>
<gene>
    <name evidence="3" type="ORF">F3059_13100</name>
</gene>
<dbReference type="SUPFAM" id="SSF55031">
    <property type="entry name" value="Bacterial exopeptidase dimerisation domain"/>
    <property type="match status" value="1"/>
</dbReference>
<dbReference type="Gene3D" id="3.40.630.10">
    <property type="entry name" value="Zn peptidases"/>
    <property type="match status" value="1"/>
</dbReference>
<dbReference type="Proteomes" id="UP000435357">
    <property type="component" value="Unassembled WGS sequence"/>
</dbReference>
<dbReference type="PIRSF" id="PIRSF005962">
    <property type="entry name" value="Pept_M20D_amidohydro"/>
    <property type="match status" value="1"/>
</dbReference>
<evidence type="ECO:0000256" key="1">
    <source>
        <dbReference type="ARBA" id="ARBA00022801"/>
    </source>
</evidence>
<dbReference type="GO" id="GO:0046872">
    <property type="term" value="F:metal ion binding"/>
    <property type="evidence" value="ECO:0007669"/>
    <property type="project" value="UniProtKB-KW"/>
</dbReference>
<evidence type="ECO:0000313" key="3">
    <source>
        <dbReference type="EMBL" id="KAB1062008.1"/>
    </source>
</evidence>
<dbReference type="InterPro" id="IPR017439">
    <property type="entry name" value="Amidohydrolase"/>
</dbReference>
<dbReference type="EMBL" id="WACR01000013">
    <property type="protein sequence ID" value="KAB1062008.1"/>
    <property type="molecule type" value="Genomic_DNA"/>
</dbReference>
<feature type="binding site" evidence="2">
    <location>
        <position position="354"/>
    </location>
    <ligand>
        <name>Mn(2+)</name>
        <dbReference type="ChEBI" id="CHEBI:29035"/>
        <label>2</label>
    </ligand>
</feature>
<dbReference type="RefSeq" id="WP_151170019.1">
    <property type="nucleotide sequence ID" value="NZ_WACR01000013.1"/>
</dbReference>
<dbReference type="OrthoDB" id="9776731at2"/>
<evidence type="ECO:0000256" key="2">
    <source>
        <dbReference type="PIRSR" id="PIRSR005962-1"/>
    </source>
</evidence>
<dbReference type="InterPro" id="IPR002933">
    <property type="entry name" value="Peptidase_M20"/>
</dbReference>
<dbReference type="AlphaFoldDB" id="A0A6N6M142"/>
<comment type="caution">
    <text evidence="3">The sequence shown here is derived from an EMBL/GenBank/DDBJ whole genome shotgun (WGS) entry which is preliminary data.</text>
</comment>